<evidence type="ECO:0000313" key="1">
    <source>
        <dbReference type="EMBL" id="SMC83615.1"/>
    </source>
</evidence>
<dbReference type="AlphaFoldDB" id="A0A1W2CEC0"/>
<protein>
    <submittedName>
        <fullName evidence="1">Uncharacterized protein</fullName>
    </submittedName>
</protein>
<keyword evidence="2" id="KW-1185">Reference proteome</keyword>
<accession>A0A1W2CEC0</accession>
<organism evidence="1 2">
    <name type="scientific">Kibdelosporangium aridum</name>
    <dbReference type="NCBI Taxonomy" id="2030"/>
    <lineage>
        <taxon>Bacteria</taxon>
        <taxon>Bacillati</taxon>
        <taxon>Actinomycetota</taxon>
        <taxon>Actinomycetes</taxon>
        <taxon>Pseudonocardiales</taxon>
        <taxon>Pseudonocardiaceae</taxon>
        <taxon>Kibdelosporangium</taxon>
    </lineage>
</organism>
<name>A0A1W2CEC0_KIBAR</name>
<sequence>MLNFMDAYTLWREVRIPRTGPGEDLIMTHSDLVLADLYVTTVIRYVEEGVFKLAPTDVLALLEELMRRIEQIDVSESEEHQAAARAQHAYAALLYLLYQQFLEIGASQETPTVS</sequence>
<gene>
    <name evidence="1" type="ORF">SAMN05661093_01936</name>
</gene>
<dbReference type="Proteomes" id="UP000192674">
    <property type="component" value="Unassembled WGS sequence"/>
</dbReference>
<dbReference type="EMBL" id="FWXV01000002">
    <property type="protein sequence ID" value="SMC83615.1"/>
    <property type="molecule type" value="Genomic_DNA"/>
</dbReference>
<evidence type="ECO:0000313" key="2">
    <source>
        <dbReference type="Proteomes" id="UP000192674"/>
    </source>
</evidence>
<proteinExistence type="predicted"/>
<reference evidence="1 2" key="1">
    <citation type="submission" date="2017-04" db="EMBL/GenBank/DDBJ databases">
        <authorList>
            <person name="Afonso C.L."/>
            <person name="Miller P.J."/>
            <person name="Scott M.A."/>
            <person name="Spackman E."/>
            <person name="Goraichik I."/>
            <person name="Dimitrov K.M."/>
            <person name="Suarez D.L."/>
            <person name="Swayne D.E."/>
        </authorList>
    </citation>
    <scope>NUCLEOTIDE SEQUENCE [LARGE SCALE GENOMIC DNA]</scope>
    <source>
        <strain evidence="1 2">DSM 43828</strain>
    </source>
</reference>